<organism evidence="2 3">
    <name type="scientific">Larinioides sclopetarius</name>
    <dbReference type="NCBI Taxonomy" id="280406"/>
    <lineage>
        <taxon>Eukaryota</taxon>
        <taxon>Metazoa</taxon>
        <taxon>Ecdysozoa</taxon>
        <taxon>Arthropoda</taxon>
        <taxon>Chelicerata</taxon>
        <taxon>Arachnida</taxon>
        <taxon>Araneae</taxon>
        <taxon>Araneomorphae</taxon>
        <taxon>Entelegynae</taxon>
        <taxon>Araneoidea</taxon>
        <taxon>Araneidae</taxon>
        <taxon>Larinioides</taxon>
    </lineage>
</organism>
<feature type="compositionally biased region" description="Low complexity" evidence="1">
    <location>
        <begin position="18"/>
        <end position="31"/>
    </location>
</feature>
<protein>
    <submittedName>
        <fullName evidence="2">Uncharacterized protein</fullName>
    </submittedName>
</protein>
<accession>A0AAV2AMC4</accession>
<name>A0AAV2AMC4_9ARAC</name>
<dbReference type="AlphaFoldDB" id="A0AAV2AMC4"/>
<evidence type="ECO:0000256" key="1">
    <source>
        <dbReference type="SAM" id="MobiDB-lite"/>
    </source>
</evidence>
<proteinExistence type="predicted"/>
<sequence length="73" mass="8045">MCLGGELVKLEPPETKTSSRNNPSLLLSESESQSRARDPEEGSRMRTCAESSTRRLGRECVDHGGSLVRIGWL</sequence>
<evidence type="ECO:0000313" key="2">
    <source>
        <dbReference type="EMBL" id="CAL1284867.1"/>
    </source>
</evidence>
<dbReference type="Proteomes" id="UP001497382">
    <property type="component" value="Unassembled WGS sequence"/>
</dbReference>
<comment type="caution">
    <text evidence="2">The sequence shown here is derived from an EMBL/GenBank/DDBJ whole genome shotgun (WGS) entry which is preliminary data.</text>
</comment>
<keyword evidence="3" id="KW-1185">Reference proteome</keyword>
<feature type="compositionally biased region" description="Basic and acidic residues" evidence="1">
    <location>
        <begin position="32"/>
        <end position="44"/>
    </location>
</feature>
<feature type="region of interest" description="Disordered" evidence="1">
    <location>
        <begin position="1"/>
        <end position="53"/>
    </location>
</feature>
<reference evidence="2 3" key="1">
    <citation type="submission" date="2024-04" db="EMBL/GenBank/DDBJ databases">
        <authorList>
            <person name="Rising A."/>
            <person name="Reimegard J."/>
            <person name="Sonavane S."/>
            <person name="Akerstrom W."/>
            <person name="Nylinder S."/>
            <person name="Hedman E."/>
            <person name="Kallberg Y."/>
        </authorList>
    </citation>
    <scope>NUCLEOTIDE SEQUENCE [LARGE SCALE GENOMIC DNA]</scope>
</reference>
<gene>
    <name evidence="2" type="ORF">LARSCL_LOCUS13379</name>
</gene>
<evidence type="ECO:0000313" key="3">
    <source>
        <dbReference type="Proteomes" id="UP001497382"/>
    </source>
</evidence>
<dbReference type="EMBL" id="CAXIEN010000184">
    <property type="protein sequence ID" value="CAL1284867.1"/>
    <property type="molecule type" value="Genomic_DNA"/>
</dbReference>